<dbReference type="InParanoid" id="G2XTE9"/>
<proteinExistence type="predicted"/>
<feature type="transmembrane region" description="Helical" evidence="1">
    <location>
        <begin position="14"/>
        <end position="36"/>
    </location>
</feature>
<dbReference type="HOGENOM" id="CLU_2512354_0_0_1"/>
<organism evidence="2 3">
    <name type="scientific">Botryotinia fuckeliana (strain T4)</name>
    <name type="common">Noble rot fungus</name>
    <name type="synonym">Botrytis cinerea</name>
    <dbReference type="NCBI Taxonomy" id="999810"/>
    <lineage>
        <taxon>Eukaryota</taxon>
        <taxon>Fungi</taxon>
        <taxon>Dikarya</taxon>
        <taxon>Ascomycota</taxon>
        <taxon>Pezizomycotina</taxon>
        <taxon>Leotiomycetes</taxon>
        <taxon>Helotiales</taxon>
        <taxon>Sclerotiniaceae</taxon>
        <taxon>Botrytis</taxon>
    </lineage>
</organism>
<dbReference type="AlphaFoldDB" id="G2XTE9"/>
<protein>
    <submittedName>
        <fullName evidence="2">Uncharacterized protein</fullName>
    </submittedName>
</protein>
<evidence type="ECO:0000256" key="1">
    <source>
        <dbReference type="SAM" id="Phobius"/>
    </source>
</evidence>
<keyword evidence="1" id="KW-0812">Transmembrane</keyword>
<sequence length="85" mass="9454">MDEILGNYSSEKAVYLHIVAYLCVPIPFSFFTIFGINSDNGVYGEAHLFTSIKEQTNQVTSFPCIRNACNSPNADLILGNLTYIK</sequence>
<keyword evidence="1" id="KW-0472">Membrane</keyword>
<keyword evidence="1" id="KW-1133">Transmembrane helix</keyword>
<evidence type="ECO:0000313" key="2">
    <source>
        <dbReference type="EMBL" id="CCD43863.1"/>
    </source>
</evidence>
<reference evidence="3" key="1">
    <citation type="journal article" date="2011" name="PLoS Genet.">
        <title>Genomic analysis of the necrotrophic fungal pathogens Sclerotinia sclerotiorum and Botrytis cinerea.</title>
        <authorList>
            <person name="Amselem J."/>
            <person name="Cuomo C.A."/>
            <person name="van Kan J.A."/>
            <person name="Viaud M."/>
            <person name="Benito E.P."/>
            <person name="Couloux A."/>
            <person name="Coutinho P.M."/>
            <person name="de Vries R.P."/>
            <person name="Dyer P.S."/>
            <person name="Fillinger S."/>
            <person name="Fournier E."/>
            <person name="Gout L."/>
            <person name="Hahn M."/>
            <person name="Kohn L."/>
            <person name="Lapalu N."/>
            <person name="Plummer K.M."/>
            <person name="Pradier J.M."/>
            <person name="Quevillon E."/>
            <person name="Sharon A."/>
            <person name="Simon A."/>
            <person name="ten Have A."/>
            <person name="Tudzynski B."/>
            <person name="Tudzynski P."/>
            <person name="Wincker P."/>
            <person name="Andrew M."/>
            <person name="Anthouard V."/>
            <person name="Beever R.E."/>
            <person name="Beffa R."/>
            <person name="Benoit I."/>
            <person name="Bouzid O."/>
            <person name="Brault B."/>
            <person name="Chen Z."/>
            <person name="Choquer M."/>
            <person name="Collemare J."/>
            <person name="Cotton P."/>
            <person name="Danchin E.G."/>
            <person name="Da Silva C."/>
            <person name="Gautier A."/>
            <person name="Giraud C."/>
            <person name="Giraud T."/>
            <person name="Gonzalez C."/>
            <person name="Grossetete S."/>
            <person name="Guldener U."/>
            <person name="Henrissat B."/>
            <person name="Howlett B.J."/>
            <person name="Kodira C."/>
            <person name="Kretschmer M."/>
            <person name="Lappartient A."/>
            <person name="Leroch M."/>
            <person name="Levis C."/>
            <person name="Mauceli E."/>
            <person name="Neuveglise C."/>
            <person name="Oeser B."/>
            <person name="Pearson M."/>
            <person name="Poulain J."/>
            <person name="Poussereau N."/>
            <person name="Quesneville H."/>
            <person name="Rascle C."/>
            <person name="Schumacher J."/>
            <person name="Segurens B."/>
            <person name="Sexton A."/>
            <person name="Silva E."/>
            <person name="Sirven C."/>
            <person name="Soanes D.M."/>
            <person name="Talbot N.J."/>
            <person name="Templeton M."/>
            <person name="Yandava C."/>
            <person name="Yarden O."/>
            <person name="Zeng Q."/>
            <person name="Rollins J.A."/>
            <person name="Lebrun M.H."/>
            <person name="Dickman M."/>
        </authorList>
    </citation>
    <scope>NUCLEOTIDE SEQUENCE [LARGE SCALE GENOMIC DNA]</scope>
    <source>
        <strain evidence="3">T4</strain>
    </source>
</reference>
<gene>
    <name evidence="2" type="ORF">BofuT4_uP011110.1</name>
</gene>
<dbReference type="EMBL" id="FQ790265">
    <property type="protein sequence ID" value="CCD43863.1"/>
    <property type="molecule type" value="Genomic_DNA"/>
</dbReference>
<name>G2XTE9_BOTF4</name>
<evidence type="ECO:0000313" key="3">
    <source>
        <dbReference type="Proteomes" id="UP000008177"/>
    </source>
</evidence>
<accession>G2XTE9</accession>
<dbReference type="Proteomes" id="UP000008177">
    <property type="component" value="Unplaced contigs"/>
</dbReference>